<accession>U4LTV2</accession>
<dbReference type="Proteomes" id="UP000018144">
    <property type="component" value="Unassembled WGS sequence"/>
</dbReference>
<keyword evidence="2" id="KW-1185">Reference proteome</keyword>
<evidence type="ECO:0000313" key="1">
    <source>
        <dbReference type="EMBL" id="CCX33140.1"/>
    </source>
</evidence>
<evidence type="ECO:0000313" key="2">
    <source>
        <dbReference type="Proteomes" id="UP000018144"/>
    </source>
</evidence>
<organism evidence="1 2">
    <name type="scientific">Pyronema omphalodes (strain CBS 100304)</name>
    <name type="common">Pyronema confluens</name>
    <dbReference type="NCBI Taxonomy" id="1076935"/>
    <lineage>
        <taxon>Eukaryota</taxon>
        <taxon>Fungi</taxon>
        <taxon>Dikarya</taxon>
        <taxon>Ascomycota</taxon>
        <taxon>Pezizomycotina</taxon>
        <taxon>Pezizomycetes</taxon>
        <taxon>Pezizales</taxon>
        <taxon>Pyronemataceae</taxon>
        <taxon>Pyronema</taxon>
    </lineage>
</organism>
<name>U4LTV2_PYROM</name>
<dbReference type="AlphaFoldDB" id="U4LTV2"/>
<reference evidence="1 2" key="1">
    <citation type="journal article" date="2013" name="PLoS Genet.">
        <title>The genome and development-dependent transcriptomes of Pyronema confluens: a window into fungal evolution.</title>
        <authorList>
            <person name="Traeger S."/>
            <person name="Altegoer F."/>
            <person name="Freitag M."/>
            <person name="Gabaldon T."/>
            <person name="Kempken F."/>
            <person name="Kumar A."/>
            <person name="Marcet-Houben M."/>
            <person name="Poggeler S."/>
            <person name="Stajich J.E."/>
            <person name="Nowrousian M."/>
        </authorList>
    </citation>
    <scope>NUCLEOTIDE SEQUENCE [LARGE SCALE GENOMIC DNA]</scope>
    <source>
        <strain evidence="2">CBS 100304</strain>
        <tissue evidence="1">Vegetative mycelium</tissue>
    </source>
</reference>
<gene>
    <name evidence="1" type="ORF">PCON_14180</name>
</gene>
<proteinExistence type="predicted"/>
<sequence>MSPADSSISRTKSLVRVIIYPGRRDLGQTSEPEWSKRAKGERC</sequence>
<protein>
    <submittedName>
        <fullName evidence="1">Uncharacterized protein</fullName>
    </submittedName>
</protein>
<dbReference type="EMBL" id="HF936029">
    <property type="protein sequence ID" value="CCX33140.1"/>
    <property type="molecule type" value="Genomic_DNA"/>
</dbReference>